<name>A0A183IQR3_9BILA</name>
<dbReference type="PANTHER" id="PTHR21224:SF1">
    <property type="entry name" value="INTEGRATOR COMPLEX SUBUNIT 1"/>
    <property type="match status" value="1"/>
</dbReference>
<feature type="domain" description="Integrator complex subunit 1 R4" evidence="2">
    <location>
        <begin position="444"/>
        <end position="547"/>
    </location>
</feature>
<dbReference type="PANTHER" id="PTHR21224">
    <property type="entry name" value="INTEGRATOR COMPLEX SUBUNIT 1"/>
    <property type="match status" value="1"/>
</dbReference>
<reference evidence="3 4" key="2">
    <citation type="submission" date="2018-11" db="EMBL/GenBank/DDBJ databases">
        <authorList>
            <consortium name="Pathogen Informatics"/>
        </authorList>
    </citation>
    <scope>NUCLEOTIDE SEQUENCE [LARGE SCALE GENOMIC DNA]</scope>
</reference>
<dbReference type="GO" id="GO:0032039">
    <property type="term" value="C:integrator complex"/>
    <property type="evidence" value="ECO:0007669"/>
    <property type="project" value="InterPro"/>
</dbReference>
<dbReference type="Pfam" id="PF22928">
    <property type="entry name" value="INTS1_R4"/>
    <property type="match status" value="1"/>
</dbReference>
<organism evidence="5">
    <name type="scientific">Soboliphyme baturini</name>
    <dbReference type="NCBI Taxonomy" id="241478"/>
    <lineage>
        <taxon>Eukaryota</taxon>
        <taxon>Metazoa</taxon>
        <taxon>Ecdysozoa</taxon>
        <taxon>Nematoda</taxon>
        <taxon>Enoplea</taxon>
        <taxon>Dorylaimia</taxon>
        <taxon>Dioctophymatida</taxon>
        <taxon>Dioctophymatoidea</taxon>
        <taxon>Soboliphymatidae</taxon>
        <taxon>Soboliphyme</taxon>
    </lineage>
</organism>
<evidence type="ECO:0000259" key="1">
    <source>
        <dbReference type="Pfam" id="PF22927"/>
    </source>
</evidence>
<proteinExistence type="predicted"/>
<reference evidence="5" key="1">
    <citation type="submission" date="2016-06" db="UniProtKB">
        <authorList>
            <consortium name="WormBaseParasite"/>
        </authorList>
    </citation>
    <scope>IDENTIFICATION</scope>
</reference>
<sequence length="585" mass="66833">MLKDFSKDSFKQLLKNMSATPTDTEESRCFRRLLLLADPEIVTALTEEQIRLIFQKNSPPEFRHLSNLISHYAKMSTLEKVISCLLSQFNDRFDEKQVVNFLCSAFCVSRLCPNADCGSSTAFLVEDPFELSVHQLMVLARYMLQEFKCACSEESGTLNRSSNSQISMGGKAALTSPLTNTAASLVISRYALKDRMDFFLLCCASDHRLKIIVKWIYDEWKNSSTDRSNLEQFLTEIYFKRPATMKWLENVDFLHHVEGVHSQESKVDNVLHQLLCDLEDKAKEAYSEQRMNRIKCVLYKFAAFHPTLFVRQLPLIAALLRGKTDFSMQLYSTTNYLLFYTIILDLLEFISPYAFDRHYVASFLDIMSSFLEFMQKQALKAISVRYPALTSLRSLVEQVTLPLCSVVPDWKTRKEVIDRGGEMKPSLVRAPSPVSVSEVNLLFSRLIKAQQTEGMFLKISDLLFEFEEKIKAKPDVLRYFKPVIEHLLSNCSESVRNTAFSLLLRYLYQDPINVECVITSVLRCLTHPDNAVAQTAMENLPDFIGICSDAYVGKILEAECQCCLRNVGESYGTLAESMVVLHNCC</sequence>
<dbReference type="GO" id="GO:0034474">
    <property type="term" value="P:U2 snRNA 3'-end processing"/>
    <property type="evidence" value="ECO:0007669"/>
    <property type="project" value="InterPro"/>
</dbReference>
<evidence type="ECO:0000313" key="4">
    <source>
        <dbReference type="Proteomes" id="UP000270296"/>
    </source>
</evidence>
<dbReference type="Proteomes" id="UP000270296">
    <property type="component" value="Unassembled WGS sequence"/>
</dbReference>
<gene>
    <name evidence="3" type="ORF">SBAD_LOCUS5960</name>
</gene>
<evidence type="ECO:0000313" key="3">
    <source>
        <dbReference type="EMBL" id="VDP08787.1"/>
    </source>
</evidence>
<dbReference type="WBParaSite" id="SBAD_0000619501-mRNA-1">
    <property type="protein sequence ID" value="SBAD_0000619501-mRNA-1"/>
    <property type="gene ID" value="SBAD_0000619501"/>
</dbReference>
<dbReference type="InterPro" id="IPR053965">
    <property type="entry name" value="INTS1_R4"/>
</dbReference>
<dbReference type="InterPro" id="IPR016024">
    <property type="entry name" value="ARM-type_fold"/>
</dbReference>
<protein>
    <submittedName>
        <fullName evidence="5">DUF2428 domain-containing protein</fullName>
    </submittedName>
</protein>
<dbReference type="SUPFAM" id="SSF48371">
    <property type="entry name" value="ARM repeat"/>
    <property type="match status" value="1"/>
</dbReference>
<dbReference type="AlphaFoldDB" id="A0A183IQR3"/>
<evidence type="ECO:0000259" key="2">
    <source>
        <dbReference type="Pfam" id="PF22928"/>
    </source>
</evidence>
<keyword evidence="4" id="KW-1185">Reference proteome</keyword>
<dbReference type="OrthoDB" id="19938at2759"/>
<dbReference type="InterPro" id="IPR038902">
    <property type="entry name" value="INTS1"/>
</dbReference>
<evidence type="ECO:0000313" key="5">
    <source>
        <dbReference type="WBParaSite" id="SBAD_0000619501-mRNA-1"/>
    </source>
</evidence>
<feature type="domain" description="Integrator complex subunit 1 R3" evidence="1">
    <location>
        <begin position="267"/>
        <end position="379"/>
    </location>
</feature>
<dbReference type="EMBL" id="UZAM01009377">
    <property type="protein sequence ID" value="VDP08787.1"/>
    <property type="molecule type" value="Genomic_DNA"/>
</dbReference>
<dbReference type="InterPro" id="IPR053964">
    <property type="entry name" value="INT1_R3"/>
</dbReference>
<dbReference type="Pfam" id="PF22927">
    <property type="entry name" value="INT1_R3"/>
    <property type="match status" value="1"/>
</dbReference>
<accession>A0A183IQR3</accession>